<gene>
    <name evidence="2" type="ORF">AW14_14660</name>
</gene>
<dbReference type="KEGG" id="sze:AW14_14660"/>
<accession>A0A0C5W103</accession>
<name>A0A0C5W103_9FLAO</name>
<keyword evidence="1" id="KW-0472">Membrane</keyword>
<dbReference type="EMBL" id="CP007202">
    <property type="protein sequence ID" value="AJR05021.1"/>
    <property type="molecule type" value="Genomic_DNA"/>
</dbReference>
<dbReference type="Proteomes" id="UP000032229">
    <property type="component" value="Chromosome"/>
</dbReference>
<dbReference type="HOGENOM" id="CLU_2685836_0_0_10"/>
<dbReference type="AlphaFoldDB" id="A0A0C5W103"/>
<evidence type="ECO:0000256" key="1">
    <source>
        <dbReference type="SAM" id="Phobius"/>
    </source>
</evidence>
<protein>
    <submittedName>
        <fullName evidence="2">Uncharacterized protein</fullName>
    </submittedName>
</protein>
<organism evidence="2 3">
    <name type="scientific">Siansivirga zeaxanthinifaciens CC-SAMT-1</name>
    <dbReference type="NCBI Taxonomy" id="1454006"/>
    <lineage>
        <taxon>Bacteria</taxon>
        <taxon>Pseudomonadati</taxon>
        <taxon>Bacteroidota</taxon>
        <taxon>Flavobacteriia</taxon>
        <taxon>Flavobacteriales</taxon>
        <taxon>Flavobacteriaceae</taxon>
        <taxon>Siansivirga</taxon>
    </lineage>
</organism>
<proteinExistence type="predicted"/>
<reference evidence="2 3" key="1">
    <citation type="submission" date="2014-02" db="EMBL/GenBank/DDBJ databases">
        <authorList>
            <person name="Young C.-C."/>
            <person name="Hameed A."/>
            <person name="Huang H.-C."/>
            <person name="Shahina M."/>
        </authorList>
    </citation>
    <scope>NUCLEOTIDE SEQUENCE [LARGE SCALE GENOMIC DNA]</scope>
    <source>
        <strain evidence="2 3">CC-SAMT-1</strain>
    </source>
</reference>
<keyword evidence="1" id="KW-1133">Transmembrane helix</keyword>
<keyword evidence="1" id="KW-0812">Transmembrane</keyword>
<keyword evidence="3" id="KW-1185">Reference proteome</keyword>
<feature type="transmembrane region" description="Helical" evidence="1">
    <location>
        <begin position="47"/>
        <end position="67"/>
    </location>
</feature>
<evidence type="ECO:0000313" key="3">
    <source>
        <dbReference type="Proteomes" id="UP000032229"/>
    </source>
</evidence>
<evidence type="ECO:0000313" key="2">
    <source>
        <dbReference type="EMBL" id="AJR05021.1"/>
    </source>
</evidence>
<sequence>MILLSLITSKFCFEALTKNLASSLKVFTISFFDVNSSELFKTKWQEIKPKILILIKVAAYIFIFIFLEKKSFQF</sequence>